<comment type="caution">
    <text evidence="1">The sequence shown here is derived from an EMBL/GenBank/DDBJ whole genome shotgun (WGS) entry which is preliminary data.</text>
</comment>
<evidence type="ECO:0000313" key="2">
    <source>
        <dbReference type="Proteomes" id="UP000748752"/>
    </source>
</evidence>
<reference evidence="1 2" key="1">
    <citation type="journal article" date="2020" name="Microorganisms">
        <title>Osmotic Adaptation and Compatible Solute Biosynthesis of Phototrophic Bacteria as Revealed from Genome Analyses.</title>
        <authorList>
            <person name="Imhoff J.F."/>
            <person name="Rahn T."/>
            <person name="Kunzel S."/>
            <person name="Keller A."/>
            <person name="Neulinger S.C."/>
        </authorList>
    </citation>
    <scope>NUCLEOTIDE SEQUENCE [LARGE SCALE GENOMIC DNA]</scope>
    <source>
        <strain evidence="1 2">DSM 6210</strain>
    </source>
</reference>
<organism evidence="1 2">
    <name type="scientific">Thiohalocapsa halophila</name>
    <dbReference type="NCBI Taxonomy" id="69359"/>
    <lineage>
        <taxon>Bacteria</taxon>
        <taxon>Pseudomonadati</taxon>
        <taxon>Pseudomonadota</taxon>
        <taxon>Gammaproteobacteria</taxon>
        <taxon>Chromatiales</taxon>
        <taxon>Chromatiaceae</taxon>
        <taxon>Thiohalocapsa</taxon>
    </lineage>
</organism>
<gene>
    <name evidence="1" type="ORF">CKO31_18455</name>
</gene>
<dbReference type="Proteomes" id="UP000748752">
    <property type="component" value="Unassembled WGS sequence"/>
</dbReference>
<sequence length="101" mass="11463">MRQQHKTYPGLDEDSYGGMTPTGNIVRDAQVFGLIPEDETCAGWSIAAIQELYDKVSDAWQPYGHLVSQLPEDLRARHKRIYDAALARAREQGWSPELYPD</sequence>
<keyword evidence="2" id="KW-1185">Reference proteome</keyword>
<dbReference type="RefSeq" id="WP_200240459.1">
    <property type="nucleotide sequence ID" value="NZ_NRRV01000054.1"/>
</dbReference>
<accession>A0ABS1CL76</accession>
<dbReference type="EMBL" id="NRRV01000054">
    <property type="protein sequence ID" value="MBK1632689.1"/>
    <property type="molecule type" value="Genomic_DNA"/>
</dbReference>
<name>A0ABS1CL76_9GAMM</name>
<protein>
    <submittedName>
        <fullName evidence="1">Uncharacterized protein</fullName>
    </submittedName>
</protein>
<proteinExistence type="predicted"/>
<evidence type="ECO:0000313" key="1">
    <source>
        <dbReference type="EMBL" id="MBK1632689.1"/>
    </source>
</evidence>